<dbReference type="PANTHER" id="PTHR11269:SF9">
    <property type="entry name" value="PERIOD CIRCADIAN PROTEIN HOMOLOG 2"/>
    <property type="match status" value="1"/>
</dbReference>
<dbReference type="Gene3D" id="3.30.450.20">
    <property type="entry name" value="PAS domain"/>
    <property type="match status" value="2"/>
</dbReference>
<keyword evidence="15" id="KW-1185">Reference proteome</keyword>
<keyword evidence="4" id="KW-0677">Repeat</keyword>
<feature type="compositionally biased region" description="Polar residues" evidence="11">
    <location>
        <begin position="723"/>
        <end position="737"/>
    </location>
</feature>
<name>A0A672Q091_SINGR</name>
<dbReference type="GO" id="GO:0005737">
    <property type="term" value="C:cytoplasm"/>
    <property type="evidence" value="ECO:0007669"/>
    <property type="project" value="UniProtKB-SubCell"/>
</dbReference>
<dbReference type="Pfam" id="PF21353">
    <property type="entry name" value="Per3-like_PAS-A"/>
    <property type="match status" value="1"/>
</dbReference>
<dbReference type="CDD" id="cd00130">
    <property type="entry name" value="PAS"/>
    <property type="match status" value="1"/>
</dbReference>
<gene>
    <name evidence="14" type="primary">per2</name>
</gene>
<evidence type="ECO:0000256" key="7">
    <source>
        <dbReference type="ARBA" id="ARBA00023163"/>
    </source>
</evidence>
<dbReference type="AlphaFoldDB" id="A0A672Q091"/>
<evidence type="ECO:0000256" key="1">
    <source>
        <dbReference type="ARBA" id="ARBA00004123"/>
    </source>
</evidence>
<dbReference type="FunFam" id="3.30.450.20:FF:000013">
    <property type="entry name" value="Period circadian protein homolog 2"/>
    <property type="match status" value="1"/>
</dbReference>
<reference evidence="14" key="2">
    <citation type="submission" date="2025-09" db="UniProtKB">
        <authorList>
            <consortium name="Ensembl"/>
        </authorList>
    </citation>
    <scope>IDENTIFICATION</scope>
</reference>
<evidence type="ECO:0000256" key="11">
    <source>
        <dbReference type="SAM" id="MobiDB-lite"/>
    </source>
</evidence>
<dbReference type="Ensembl" id="ENSSGRT00000074169.1">
    <property type="protein sequence ID" value="ENSSGRP00000069610.1"/>
    <property type="gene ID" value="ENSSGRG00000034562.1"/>
</dbReference>
<dbReference type="InterPro" id="IPR050760">
    <property type="entry name" value="Period_circadian_regulator"/>
</dbReference>
<keyword evidence="5" id="KW-0805">Transcription regulation</keyword>
<feature type="region of interest" description="Disordered" evidence="11">
    <location>
        <begin position="1134"/>
        <end position="1180"/>
    </location>
</feature>
<feature type="signal peptide" evidence="12">
    <location>
        <begin position="1"/>
        <end position="23"/>
    </location>
</feature>
<feature type="compositionally biased region" description="Basic and acidic residues" evidence="11">
    <location>
        <begin position="883"/>
        <end position="895"/>
    </location>
</feature>
<feature type="compositionally biased region" description="Basic residues" evidence="11">
    <location>
        <begin position="689"/>
        <end position="701"/>
    </location>
</feature>
<keyword evidence="8" id="KW-0539">Nucleus</keyword>
<protein>
    <recommendedName>
        <fullName evidence="9">Period circadian protein homolog 2</fullName>
    </recommendedName>
    <alternativeName>
        <fullName evidence="10">Circadian clock protein PERIOD 2</fullName>
    </alternativeName>
</protein>
<feature type="region of interest" description="Disordered" evidence="11">
    <location>
        <begin position="860"/>
        <end position="1038"/>
    </location>
</feature>
<feature type="region of interest" description="Disordered" evidence="11">
    <location>
        <begin position="673"/>
        <end position="737"/>
    </location>
</feature>
<evidence type="ECO:0000313" key="14">
    <source>
        <dbReference type="Ensembl" id="ENSSGRP00000069610.1"/>
    </source>
</evidence>
<feature type="domain" description="PAS" evidence="13">
    <location>
        <begin position="271"/>
        <end position="314"/>
    </location>
</feature>
<evidence type="ECO:0000256" key="12">
    <source>
        <dbReference type="SAM" id="SignalP"/>
    </source>
</evidence>
<evidence type="ECO:0000256" key="4">
    <source>
        <dbReference type="ARBA" id="ARBA00022737"/>
    </source>
</evidence>
<dbReference type="GO" id="GO:0000976">
    <property type="term" value="F:transcription cis-regulatory region binding"/>
    <property type="evidence" value="ECO:0007669"/>
    <property type="project" value="TreeGrafter"/>
</dbReference>
<dbReference type="InterPro" id="IPR035965">
    <property type="entry name" value="PAS-like_dom_sf"/>
</dbReference>
<evidence type="ECO:0000256" key="10">
    <source>
        <dbReference type="ARBA" id="ARBA00042893"/>
    </source>
</evidence>
<feature type="compositionally biased region" description="Basic and acidic residues" evidence="11">
    <location>
        <begin position="431"/>
        <end position="440"/>
    </location>
</feature>
<feature type="compositionally biased region" description="Acidic residues" evidence="11">
    <location>
        <begin position="1134"/>
        <end position="1143"/>
    </location>
</feature>
<dbReference type="SMART" id="SM00091">
    <property type="entry name" value="PAS"/>
    <property type="match status" value="2"/>
</dbReference>
<dbReference type="GO" id="GO:0000122">
    <property type="term" value="P:negative regulation of transcription by RNA polymerase II"/>
    <property type="evidence" value="ECO:0007669"/>
    <property type="project" value="TreeGrafter"/>
</dbReference>
<reference evidence="14" key="1">
    <citation type="submission" date="2025-08" db="UniProtKB">
        <authorList>
            <consortium name="Ensembl"/>
        </authorList>
    </citation>
    <scope>IDENTIFICATION</scope>
</reference>
<organism evidence="14 15">
    <name type="scientific">Sinocyclocheilus grahami</name>
    <name type="common">Dianchi golden-line fish</name>
    <name type="synonym">Barbus grahami</name>
    <dbReference type="NCBI Taxonomy" id="75366"/>
    <lineage>
        <taxon>Eukaryota</taxon>
        <taxon>Metazoa</taxon>
        <taxon>Chordata</taxon>
        <taxon>Craniata</taxon>
        <taxon>Vertebrata</taxon>
        <taxon>Euteleostomi</taxon>
        <taxon>Actinopterygii</taxon>
        <taxon>Neopterygii</taxon>
        <taxon>Teleostei</taxon>
        <taxon>Ostariophysi</taxon>
        <taxon>Cypriniformes</taxon>
        <taxon>Cyprinidae</taxon>
        <taxon>Cyprininae</taxon>
        <taxon>Sinocyclocheilus</taxon>
    </lineage>
</organism>
<feature type="compositionally biased region" description="Low complexity" evidence="11">
    <location>
        <begin position="997"/>
        <end position="1013"/>
    </location>
</feature>
<comment type="subcellular location">
    <subcellularLocation>
        <location evidence="2">Cytoplasm</location>
    </subcellularLocation>
    <subcellularLocation>
        <location evidence="1">Nucleus</location>
    </subcellularLocation>
</comment>
<feature type="region of interest" description="Disordered" evidence="11">
    <location>
        <begin position="417"/>
        <end position="445"/>
    </location>
</feature>
<evidence type="ECO:0000256" key="6">
    <source>
        <dbReference type="ARBA" id="ARBA00023108"/>
    </source>
</evidence>
<feature type="compositionally biased region" description="Low complexity" evidence="11">
    <location>
        <begin position="957"/>
        <end position="973"/>
    </location>
</feature>
<dbReference type="InterPro" id="IPR048814">
    <property type="entry name" value="Per1-3_PAS-A"/>
</dbReference>
<keyword evidence="12" id="KW-0732">Signal</keyword>
<feature type="compositionally biased region" description="Pro residues" evidence="11">
    <location>
        <begin position="867"/>
        <end position="878"/>
    </location>
</feature>
<dbReference type="InterPro" id="IPR013655">
    <property type="entry name" value="PAS_fold_3"/>
</dbReference>
<dbReference type="Pfam" id="PF08447">
    <property type="entry name" value="PAS_3"/>
    <property type="match status" value="1"/>
</dbReference>
<evidence type="ECO:0000256" key="9">
    <source>
        <dbReference type="ARBA" id="ARBA00039684"/>
    </source>
</evidence>
<feature type="compositionally biased region" description="Low complexity" evidence="11">
    <location>
        <begin position="980"/>
        <end position="989"/>
    </location>
</feature>
<dbReference type="Pfam" id="PF12114">
    <property type="entry name" value="Period_C"/>
    <property type="match status" value="1"/>
</dbReference>
<feature type="compositionally biased region" description="Polar residues" evidence="11">
    <location>
        <begin position="1154"/>
        <end position="1165"/>
    </location>
</feature>
<dbReference type="InterPro" id="IPR022728">
    <property type="entry name" value="Period_circadian-like_C"/>
</dbReference>
<dbReference type="GO" id="GO:0005634">
    <property type="term" value="C:nucleus"/>
    <property type="evidence" value="ECO:0007669"/>
    <property type="project" value="UniProtKB-SubCell"/>
</dbReference>
<dbReference type="InterPro" id="IPR000014">
    <property type="entry name" value="PAS"/>
</dbReference>
<keyword evidence="6" id="KW-0090">Biological rhythms</keyword>
<dbReference type="PANTHER" id="PTHR11269">
    <property type="entry name" value="PERIOD CIRCADIAN PROTEIN"/>
    <property type="match status" value="1"/>
</dbReference>
<feature type="chain" id="PRO_5025416792" description="Period circadian protein homolog 2" evidence="12">
    <location>
        <begin position="24"/>
        <end position="1180"/>
    </location>
</feature>
<evidence type="ECO:0000256" key="2">
    <source>
        <dbReference type="ARBA" id="ARBA00004496"/>
    </source>
</evidence>
<dbReference type="GO" id="GO:0001222">
    <property type="term" value="F:transcription corepressor binding"/>
    <property type="evidence" value="ECO:0007669"/>
    <property type="project" value="TreeGrafter"/>
</dbReference>
<feature type="compositionally biased region" description="Polar residues" evidence="11">
    <location>
        <begin position="418"/>
        <end position="430"/>
    </location>
</feature>
<keyword evidence="7" id="KW-0804">Transcription</keyword>
<dbReference type="FunFam" id="3.30.450.20:FF:000004">
    <property type="entry name" value="Period circadian protein homolog 3"/>
    <property type="match status" value="1"/>
</dbReference>
<accession>A0A672Q091</accession>
<feature type="region of interest" description="Disordered" evidence="11">
    <location>
        <begin position="603"/>
        <end position="622"/>
    </location>
</feature>
<dbReference type="PROSITE" id="PS50112">
    <property type="entry name" value="PAS"/>
    <property type="match status" value="1"/>
</dbReference>
<feature type="compositionally biased region" description="Basic and acidic residues" evidence="11">
    <location>
        <begin position="931"/>
        <end position="940"/>
    </location>
</feature>
<dbReference type="Pfam" id="PF23170">
    <property type="entry name" value="bHLH_PER"/>
    <property type="match status" value="1"/>
</dbReference>
<evidence type="ECO:0000259" key="13">
    <source>
        <dbReference type="PROSITE" id="PS50112"/>
    </source>
</evidence>
<evidence type="ECO:0000256" key="5">
    <source>
        <dbReference type="ARBA" id="ARBA00023015"/>
    </source>
</evidence>
<evidence type="ECO:0000256" key="8">
    <source>
        <dbReference type="ARBA" id="ARBA00023242"/>
    </source>
</evidence>
<sequence length="1180" mass="130038">MMCLEWVLLLTYLCMCFLGTCSSEESAKAKTQKELLKTLKELKLHLPPEKRNKGSKSTTLNTLKYALRCVRQVEANEEYYQLLMINDSQPSGLDVSSYTIEEIDSITSEYTLKNTDIFAVAVSLITGKIVYISDQAASILNCKQDVFKNAKFVEFLTPQDVSVFYSFTTTYRLPSWSMCTGAESSPSDCMQEKSFFCRISGGKECEGDRQYYPFRMTPYLMKVQDMEHSEDQFCCLLLAERVHSGYEAPRIPTDKRIFTTTHTPSCLFQDVDERAVPLLGYLPQDLIGTPVLLHLHPSDRPVMLGIHRKILQYAGQPFDHSIRFCARNGEYITIDTSWSSFVNPWSRKVSFIIGRHKVRMGPVNEDVFAAPAAAEGKSVDSDIQEITEQIHRLLVQPVHNNGLSGYGSLGSNDHLLSVASSSESNGNGTRLRQEEEDARRAKPVSHMMNSSSVVFSVEPFLKVKCFKKSSMVRPKDSAYPVNVRESPVEQRAGLQEELAFKDKTVYSYQQISCLDSVIRYKDAKSHCLDSLNQIKCHLKNQPGLSSLEVSKKPPGSGVVSPSLTPLALPSKPESVVSITSQCSYSSTIVHVGDKKEIIEDVPSTEGTEGQGLTVPPAAVSPHNQEREAYKKLGLTKQVLAAHTQKEEQAFLSRFRELRGVHAFKADCSLYLERQKGQGGGGAPETSGTRRGRNKKTKSKRIKPNESSDSTPSGRRPPPRPQLQGLNQTSWSPSDTSQSTFPIAYPAVMPGYPLQMYPGAGGMQPRVDAPLSGFGESQCSQDPRIPMQPIQTPFSAPLVTPMVALVLPNYMFPQIGGAPRQPFYPKQGSFPAQPTFQPQPRFAAQAAFPPQSTFTIQTQFAPQNPFTPQTPFPPQPFPFVCPEELPKQPELREEPSRSPTPQSMGGGGPPSPPLFQSRCSSPLQLNLLQLEETQRSAERQECTAPSIVPQTNCRSPVDGQHSDAFSSSSDLLDILPEDSRSGTGSATSGSMGSGSNGCGMSASGGSARSNNSSNYFGSVDSSQKSHKDKEQVSGSGSGALALDGSETLIKYALQDPLWLLMANVDKDVMMPYQLPSRDIQKVLREDREKLRQMQKSQPRFTEEQKRELAEVHPWMRRGGLPKAIDVKACVGCEEVSETLTEEDPPDLHMGETESSDVTVPPANSSEDSTHSETHACPGPVT</sequence>
<evidence type="ECO:0000256" key="3">
    <source>
        <dbReference type="ARBA" id="ARBA00022490"/>
    </source>
</evidence>
<dbReference type="GO" id="GO:0032922">
    <property type="term" value="P:circadian regulation of gene expression"/>
    <property type="evidence" value="ECO:0007669"/>
    <property type="project" value="TreeGrafter"/>
</dbReference>
<dbReference type="InterPro" id="IPR057310">
    <property type="entry name" value="PER1-3_bHLH"/>
</dbReference>
<dbReference type="SUPFAM" id="SSF55785">
    <property type="entry name" value="PYP-like sensor domain (PAS domain)"/>
    <property type="match status" value="1"/>
</dbReference>
<dbReference type="Proteomes" id="UP000472262">
    <property type="component" value="Unassembled WGS sequence"/>
</dbReference>
<dbReference type="GO" id="GO:0043153">
    <property type="term" value="P:entrainment of circadian clock by photoperiod"/>
    <property type="evidence" value="ECO:0007669"/>
    <property type="project" value="TreeGrafter"/>
</dbReference>
<keyword evidence="3" id="KW-0963">Cytoplasm</keyword>
<evidence type="ECO:0000313" key="15">
    <source>
        <dbReference type="Proteomes" id="UP000472262"/>
    </source>
</evidence>
<proteinExistence type="predicted"/>